<dbReference type="Pfam" id="PF06276">
    <property type="entry name" value="FhuF"/>
    <property type="match status" value="1"/>
</dbReference>
<dbReference type="AlphaFoldDB" id="A0A1Q8ZL99"/>
<evidence type="ECO:0000313" key="3">
    <source>
        <dbReference type="EMBL" id="OLP42520.1"/>
    </source>
</evidence>
<reference evidence="3 4" key="1">
    <citation type="submission" date="2016-09" db="EMBL/GenBank/DDBJ databases">
        <title>Rhizobium oryziradicis sp. nov., isolated from the root of rice.</title>
        <authorList>
            <person name="Zhao J."/>
            <person name="Zhang X."/>
        </authorList>
    </citation>
    <scope>NUCLEOTIDE SEQUENCE [LARGE SCALE GENOMIC DNA]</scope>
    <source>
        <strain evidence="3 4">N19</strain>
    </source>
</reference>
<accession>A0A1Q8ZL99</accession>
<dbReference type="STRING" id="1867956.BJF95_23305"/>
<evidence type="ECO:0000259" key="2">
    <source>
        <dbReference type="Pfam" id="PF06276"/>
    </source>
</evidence>
<name>A0A1Q8ZL99_9HYPH</name>
<evidence type="ECO:0008006" key="5">
    <source>
        <dbReference type="Google" id="ProtNLM"/>
    </source>
</evidence>
<dbReference type="EMBL" id="MKIM01000032">
    <property type="protein sequence ID" value="OLP42520.1"/>
    <property type="molecule type" value="Genomic_DNA"/>
</dbReference>
<dbReference type="Proteomes" id="UP000186894">
    <property type="component" value="Unassembled WGS sequence"/>
</dbReference>
<comment type="caution">
    <text evidence="3">The sequence shown here is derived from an EMBL/GenBank/DDBJ whole genome shotgun (WGS) entry which is preliminary data.</text>
</comment>
<keyword evidence="4" id="KW-1185">Reference proteome</keyword>
<sequence length="633" mass="71759">MTHSLSPEFDTDTRTIHPALHKAAIANAINRLVRCLFAERLLAPEALLWSRDGQQAWLPLWHTRRVLHFKHLHAAPAGTLQNRGEIEVLDAKGAIVPIDHPDALLAEVAGALAITPAPDGLEVLSRDINDSINNDILARKHRHVWTQDLSSKIAKAGAKDFIDYLYSHLPAHQAAMLLDQWGALEGHPFYPTWKAKPNLQPDDVVALSPEFGAKVPLRIAALRKDWAYVEKMPHVSDYNSWFEAAFPELYESWSNHLIEMGKAPDDWLPLPIHGWHLEHFVTQEFAPEIADGILLLDGPQIVTSPSMSFRTMLPDDEILRPFIKLPVAIWLTSEQRTLQAKSIHMGPRLSTLISTILQNEKEIGAQLEIFTEELGAILHDPATDDEHRGRFLSVVYRNAEPLRRADGKYAITVAALLSASPSNGKPILCELIARYCQQHKDRELIENVRSFFKRYTEIVVRPALAMYLLYGIAFEAHQQNATILFDPSGAPDKLIIRDFGDGRSYAPLLEARGYHLKPFQRAGILPTTFDGDISLVRSFLIDACFICHLHEIALCLTQHYGIDNDDLWMVIKEVTEQAFDTVRPRVTSDAFWQEERQALLEKPWPTRSVLTMHLQRYKDYRVEHLLPNPLVGR</sequence>
<dbReference type="GO" id="GO:0016881">
    <property type="term" value="F:acid-amino acid ligase activity"/>
    <property type="evidence" value="ECO:0007669"/>
    <property type="project" value="UniProtKB-ARBA"/>
</dbReference>
<dbReference type="Pfam" id="PF04183">
    <property type="entry name" value="IucA_IucC"/>
    <property type="match status" value="1"/>
</dbReference>
<gene>
    <name evidence="3" type="ORF">BJF95_23305</name>
</gene>
<evidence type="ECO:0000313" key="4">
    <source>
        <dbReference type="Proteomes" id="UP000186894"/>
    </source>
</evidence>
<dbReference type="GO" id="GO:0019290">
    <property type="term" value="P:siderophore biosynthetic process"/>
    <property type="evidence" value="ECO:0007669"/>
    <property type="project" value="InterPro"/>
</dbReference>
<protein>
    <recommendedName>
        <fullName evidence="5">IucA/IucC family siderophore biosynthesis protein</fullName>
    </recommendedName>
</protein>
<dbReference type="PANTHER" id="PTHR34384">
    <property type="entry name" value="L-2,3-DIAMINOPROPANOATE--CITRATE LIGASE"/>
    <property type="match status" value="1"/>
</dbReference>
<organism evidence="3 4">
    <name type="scientific">Rhizobium oryziradicis</name>
    <dbReference type="NCBI Taxonomy" id="1867956"/>
    <lineage>
        <taxon>Bacteria</taxon>
        <taxon>Pseudomonadati</taxon>
        <taxon>Pseudomonadota</taxon>
        <taxon>Alphaproteobacteria</taxon>
        <taxon>Hyphomicrobiales</taxon>
        <taxon>Rhizobiaceae</taxon>
        <taxon>Rhizobium/Agrobacterium group</taxon>
        <taxon>Rhizobium</taxon>
    </lineage>
</organism>
<dbReference type="InterPro" id="IPR037455">
    <property type="entry name" value="LucA/IucC-like"/>
</dbReference>
<dbReference type="RefSeq" id="WP_075641677.1">
    <property type="nucleotide sequence ID" value="NZ_MKIM01000032.1"/>
</dbReference>
<dbReference type="InterPro" id="IPR007310">
    <property type="entry name" value="Aerobactin_biosyn_IucA/IucC_N"/>
</dbReference>
<evidence type="ECO:0000259" key="1">
    <source>
        <dbReference type="Pfam" id="PF04183"/>
    </source>
</evidence>
<dbReference type="OrthoDB" id="495728at2"/>
<dbReference type="Gene3D" id="1.10.510.40">
    <property type="match status" value="1"/>
</dbReference>
<dbReference type="InterPro" id="IPR022770">
    <property type="entry name" value="IucA/IucC-like_C"/>
</dbReference>
<feature type="domain" description="Aerobactin siderophore biosynthesis IucA/IucC-like C-terminal" evidence="2">
    <location>
        <begin position="450"/>
        <end position="620"/>
    </location>
</feature>
<feature type="domain" description="Aerobactin siderophore biosynthesis IucA/IucC N-terminal" evidence="1">
    <location>
        <begin position="178"/>
        <end position="417"/>
    </location>
</feature>
<proteinExistence type="predicted"/>